<proteinExistence type="predicted"/>
<evidence type="ECO:0000259" key="2">
    <source>
        <dbReference type="Pfam" id="PF13476"/>
    </source>
</evidence>
<dbReference type="Gene3D" id="3.40.50.300">
    <property type="entry name" value="P-loop containing nucleotide triphosphate hydrolases"/>
    <property type="match status" value="2"/>
</dbReference>
<dbReference type="InterPro" id="IPR003959">
    <property type="entry name" value="ATPase_AAA_core"/>
</dbReference>
<keyword evidence="4" id="KW-1185">Reference proteome</keyword>
<dbReference type="Pfam" id="PF13304">
    <property type="entry name" value="AAA_21"/>
    <property type="match status" value="1"/>
</dbReference>
<dbReference type="SUPFAM" id="SSF52540">
    <property type="entry name" value="P-loop containing nucleoside triphosphate hydrolases"/>
    <property type="match status" value="1"/>
</dbReference>
<dbReference type="PANTHER" id="PTHR43581:SF4">
    <property type="entry name" value="ATP_GTP PHOSPHATASE"/>
    <property type="match status" value="1"/>
</dbReference>
<dbReference type="RefSeq" id="WP_371150136.1">
    <property type="nucleotide sequence ID" value="NZ_JBFSOO010000003.1"/>
</dbReference>
<gene>
    <name evidence="3" type="ORF">AB2Z07_05345</name>
</gene>
<dbReference type="InterPro" id="IPR051396">
    <property type="entry name" value="Bact_Antivir_Def_Nuclease"/>
</dbReference>
<dbReference type="PANTHER" id="PTHR43581">
    <property type="entry name" value="ATP/GTP PHOSPHATASE"/>
    <property type="match status" value="1"/>
</dbReference>
<sequence length="450" mass="51682">MIKTLELNNVGPSEHLEIEFGDRLTVFTGDNGLGKSFVLDVAWWMLTKEWAGEMAMPESFITNAYEGREQPDSVIRGRLDSINRMDSIQQYVFQRLGQVWNCNSQSEERIIEANSPSDSIVLYMKCDGTVAMYDPVKAQADEFARAFIHERAHLYDHVTSSMRHQTTRIYSQTELWDGVQKRHRQEFNGLISDWGDWQREDSFAYACLKRGVHHLSPKGEAFSIGRLRRVKADDSRKFPTIKTEYGKETPLIYASAGIRKILSLLYALTWAWHEHIELCDKFKMGAASKIILMVDEVEAHLHPQWQRSILKSLESVMGSLLTGHDVSTQLICTTHSPLVLASLDPIFDETRDVLYTFDLNKKTSDVELKKEEWVRRGSSAAWLTSPVFGLETDSSEQREEAIKEAKLAVRNRVSEAEAQVIHKKLVAALHQADPFWSFWRTRAEKRGWNL</sequence>
<evidence type="ECO:0000259" key="1">
    <source>
        <dbReference type="Pfam" id="PF13304"/>
    </source>
</evidence>
<feature type="domain" description="ATPase AAA-type core" evidence="1">
    <location>
        <begin position="164"/>
        <end position="341"/>
    </location>
</feature>
<name>A0ABV4JQD4_9BACT</name>
<organism evidence="3 4">
    <name type="scientific">Halodesulfovibrio aestuarii</name>
    <dbReference type="NCBI Taxonomy" id="126333"/>
    <lineage>
        <taxon>Bacteria</taxon>
        <taxon>Pseudomonadati</taxon>
        <taxon>Thermodesulfobacteriota</taxon>
        <taxon>Desulfovibrionia</taxon>
        <taxon>Desulfovibrionales</taxon>
        <taxon>Desulfovibrionaceae</taxon>
        <taxon>Halodesulfovibrio</taxon>
    </lineage>
</organism>
<dbReference type="InterPro" id="IPR027417">
    <property type="entry name" value="P-loop_NTPase"/>
</dbReference>
<feature type="domain" description="Rad50/SbcC-type AAA" evidence="2">
    <location>
        <begin position="5"/>
        <end position="49"/>
    </location>
</feature>
<protein>
    <submittedName>
        <fullName evidence="3">AAA family ATPase</fullName>
    </submittedName>
</protein>
<dbReference type="InterPro" id="IPR038729">
    <property type="entry name" value="Rad50/SbcC_AAA"/>
</dbReference>
<accession>A0ABV4JQD4</accession>
<dbReference type="EMBL" id="JBFSOO010000003">
    <property type="protein sequence ID" value="MEZ6852963.1"/>
    <property type="molecule type" value="Genomic_DNA"/>
</dbReference>
<comment type="caution">
    <text evidence="3">The sequence shown here is derived from an EMBL/GenBank/DDBJ whole genome shotgun (WGS) entry which is preliminary data.</text>
</comment>
<dbReference type="Pfam" id="PF13476">
    <property type="entry name" value="AAA_23"/>
    <property type="match status" value="1"/>
</dbReference>
<evidence type="ECO:0000313" key="3">
    <source>
        <dbReference type="EMBL" id="MEZ6852963.1"/>
    </source>
</evidence>
<evidence type="ECO:0000313" key="4">
    <source>
        <dbReference type="Proteomes" id="UP001568358"/>
    </source>
</evidence>
<dbReference type="Proteomes" id="UP001568358">
    <property type="component" value="Unassembled WGS sequence"/>
</dbReference>
<reference evidence="3 4" key="1">
    <citation type="submission" date="2024-07" db="EMBL/GenBank/DDBJ databases">
        <title>Active virus-host system and metabolic interactions in a Lokiarchaeon culture.</title>
        <authorList>
            <person name="Ponce Toledo R.I."/>
            <person name="Rodrigues Oliveira T."/>
            <person name="Schleper C."/>
        </authorList>
    </citation>
    <scope>NUCLEOTIDE SEQUENCE [LARGE SCALE GENOMIC DNA]</scope>
    <source>
        <strain evidence="3 4">B35</strain>
    </source>
</reference>